<reference evidence="1" key="1">
    <citation type="journal article" date="2019" name="Sci. Rep.">
        <title>Draft genome of Tanacetum cinerariifolium, the natural source of mosquito coil.</title>
        <authorList>
            <person name="Yamashiro T."/>
            <person name="Shiraishi A."/>
            <person name="Satake H."/>
            <person name="Nakayama K."/>
        </authorList>
    </citation>
    <scope>NUCLEOTIDE SEQUENCE</scope>
</reference>
<dbReference type="EMBL" id="BKCJ010401732">
    <property type="protein sequence ID" value="GFA30630.1"/>
    <property type="molecule type" value="Genomic_DNA"/>
</dbReference>
<comment type="caution">
    <text evidence="1">The sequence shown here is derived from an EMBL/GenBank/DDBJ whole genome shotgun (WGS) entry which is preliminary data.</text>
</comment>
<accession>A0A699JDP3</accession>
<sequence>MDNVLMAMTLEAVRFSDAISAKNLMACDMAIPPCFLRMVLYSIYVNFIRDEDYQSDLNHIGALLGIQEKATDMYDVAAIKFCVVNVVTDFDVYWYGGAETLNDLGFIKEMQAKKTRNFLENAYWFGMCSVYEPNHVAAR</sequence>
<name>A0A699JDP3_TANCI</name>
<protein>
    <submittedName>
        <fullName evidence="1">Uncharacterized protein</fullName>
    </submittedName>
</protein>
<organism evidence="1">
    <name type="scientific">Tanacetum cinerariifolium</name>
    <name type="common">Dalmatian daisy</name>
    <name type="synonym">Chrysanthemum cinerariifolium</name>
    <dbReference type="NCBI Taxonomy" id="118510"/>
    <lineage>
        <taxon>Eukaryota</taxon>
        <taxon>Viridiplantae</taxon>
        <taxon>Streptophyta</taxon>
        <taxon>Embryophyta</taxon>
        <taxon>Tracheophyta</taxon>
        <taxon>Spermatophyta</taxon>
        <taxon>Magnoliopsida</taxon>
        <taxon>eudicotyledons</taxon>
        <taxon>Gunneridae</taxon>
        <taxon>Pentapetalae</taxon>
        <taxon>asterids</taxon>
        <taxon>campanulids</taxon>
        <taxon>Asterales</taxon>
        <taxon>Asteraceae</taxon>
        <taxon>Asteroideae</taxon>
        <taxon>Anthemideae</taxon>
        <taxon>Anthemidinae</taxon>
        <taxon>Tanacetum</taxon>
    </lineage>
</organism>
<evidence type="ECO:0000313" key="1">
    <source>
        <dbReference type="EMBL" id="GFA30630.1"/>
    </source>
</evidence>
<dbReference type="AlphaFoldDB" id="A0A699JDP3"/>
<gene>
    <name evidence="1" type="ORF">Tci_602602</name>
</gene>
<proteinExistence type="predicted"/>